<protein>
    <submittedName>
        <fullName evidence="2">Uncharacterized protein</fullName>
    </submittedName>
</protein>
<organism evidence="2 3">
    <name type="scientific">Pinctada imbricata</name>
    <name type="common">Atlantic pearl-oyster</name>
    <name type="synonym">Pinctada martensii</name>
    <dbReference type="NCBI Taxonomy" id="66713"/>
    <lineage>
        <taxon>Eukaryota</taxon>
        <taxon>Metazoa</taxon>
        <taxon>Spiralia</taxon>
        <taxon>Lophotrochozoa</taxon>
        <taxon>Mollusca</taxon>
        <taxon>Bivalvia</taxon>
        <taxon>Autobranchia</taxon>
        <taxon>Pteriomorphia</taxon>
        <taxon>Pterioida</taxon>
        <taxon>Pterioidea</taxon>
        <taxon>Pteriidae</taxon>
        <taxon>Pinctada</taxon>
    </lineage>
</organism>
<name>A0AA88Y8M0_PINIB</name>
<feature type="compositionally biased region" description="Polar residues" evidence="1">
    <location>
        <begin position="22"/>
        <end position="50"/>
    </location>
</feature>
<comment type="caution">
    <text evidence="2">The sequence shown here is derived from an EMBL/GenBank/DDBJ whole genome shotgun (WGS) entry which is preliminary data.</text>
</comment>
<dbReference type="Gene3D" id="3.30.70.1820">
    <property type="entry name" value="L1 transposable element, RRM domain"/>
    <property type="match status" value="1"/>
</dbReference>
<gene>
    <name evidence="2" type="ORF">FSP39_011758</name>
</gene>
<feature type="compositionally biased region" description="Polar residues" evidence="1">
    <location>
        <begin position="65"/>
        <end position="98"/>
    </location>
</feature>
<dbReference type="AlphaFoldDB" id="A0AA88Y8M0"/>
<evidence type="ECO:0000313" key="2">
    <source>
        <dbReference type="EMBL" id="KAK3099917.1"/>
    </source>
</evidence>
<feature type="region of interest" description="Disordered" evidence="1">
    <location>
        <begin position="1"/>
        <end position="51"/>
    </location>
</feature>
<evidence type="ECO:0000256" key="1">
    <source>
        <dbReference type="SAM" id="MobiDB-lite"/>
    </source>
</evidence>
<proteinExistence type="predicted"/>
<keyword evidence="3" id="KW-1185">Reference proteome</keyword>
<feature type="compositionally biased region" description="Low complexity" evidence="1">
    <location>
        <begin position="8"/>
        <end position="21"/>
    </location>
</feature>
<sequence length="331" mass="36573">MIHSFNANNKRNLSSSSPNSSDIQQASKKANNELSDNSSMSSVSERSGTGSDPVALLAQLGLIQRPSSKSDSGPQPNFNIPNLPLTSTPVPTGPSKFQGSPDAIPRLSDEDVVRIAVAVKALMNHDLESMIQDKLDPLIECCTQLANENKVLHNKIDELEMYSRRNCIRVFGVPETESDTDKVVLDIAKELDVPLSPNELAVSHRVGRPNASNNAKPRAIIARITKHNLRHQLLKQSKNLPKIPGRNGVYINQDLTKTRNKLAYEVRQLVKLGKAKSSFVWDGKIFLVDHNEYKHLITCLDDLISAKKKILPQMNQPDQALYGMMAQGNSK</sequence>
<dbReference type="PANTHER" id="PTHR11505">
    <property type="entry name" value="L1 TRANSPOSABLE ELEMENT-RELATED"/>
    <property type="match status" value="1"/>
</dbReference>
<feature type="region of interest" description="Disordered" evidence="1">
    <location>
        <begin position="65"/>
        <end position="102"/>
    </location>
</feature>
<reference evidence="2" key="1">
    <citation type="submission" date="2019-08" db="EMBL/GenBank/DDBJ databases">
        <title>The improved chromosome-level genome for the pearl oyster Pinctada fucata martensii using PacBio sequencing and Hi-C.</title>
        <authorList>
            <person name="Zheng Z."/>
        </authorList>
    </citation>
    <scope>NUCLEOTIDE SEQUENCE</scope>
    <source>
        <strain evidence="2">ZZ-2019</strain>
        <tissue evidence="2">Adductor muscle</tissue>
    </source>
</reference>
<dbReference type="Proteomes" id="UP001186944">
    <property type="component" value="Unassembled WGS sequence"/>
</dbReference>
<evidence type="ECO:0000313" key="3">
    <source>
        <dbReference type="Proteomes" id="UP001186944"/>
    </source>
</evidence>
<dbReference type="EMBL" id="VSWD01000006">
    <property type="protein sequence ID" value="KAK3099917.1"/>
    <property type="molecule type" value="Genomic_DNA"/>
</dbReference>
<accession>A0AA88Y8M0</accession>
<dbReference type="InterPro" id="IPR004244">
    <property type="entry name" value="Transposase_22"/>
</dbReference>